<proteinExistence type="predicted"/>
<dbReference type="EMBL" id="SPHZ02000010">
    <property type="protein sequence ID" value="KAF0895966.1"/>
    <property type="molecule type" value="Genomic_DNA"/>
</dbReference>
<organism evidence="2 3">
    <name type="scientific">Oryza meyeriana var. granulata</name>
    <dbReference type="NCBI Taxonomy" id="110450"/>
    <lineage>
        <taxon>Eukaryota</taxon>
        <taxon>Viridiplantae</taxon>
        <taxon>Streptophyta</taxon>
        <taxon>Embryophyta</taxon>
        <taxon>Tracheophyta</taxon>
        <taxon>Spermatophyta</taxon>
        <taxon>Magnoliopsida</taxon>
        <taxon>Liliopsida</taxon>
        <taxon>Poales</taxon>
        <taxon>Poaceae</taxon>
        <taxon>BOP clade</taxon>
        <taxon>Oryzoideae</taxon>
        <taxon>Oryzeae</taxon>
        <taxon>Oryzinae</taxon>
        <taxon>Oryza</taxon>
        <taxon>Oryza meyeriana</taxon>
    </lineage>
</organism>
<dbReference type="AlphaFoldDB" id="A0A6G1C739"/>
<name>A0A6G1C739_9ORYZ</name>
<keyword evidence="3" id="KW-1185">Reference proteome</keyword>
<accession>A0A6G1C739</accession>
<reference evidence="2 3" key="1">
    <citation type="submission" date="2019-11" db="EMBL/GenBank/DDBJ databases">
        <title>Whole genome sequence of Oryza granulata.</title>
        <authorList>
            <person name="Li W."/>
        </authorList>
    </citation>
    <scope>NUCLEOTIDE SEQUENCE [LARGE SCALE GENOMIC DNA]</scope>
    <source>
        <strain evidence="3">cv. Menghai</strain>
        <tissue evidence="2">Leaf</tissue>
    </source>
</reference>
<feature type="region of interest" description="Disordered" evidence="1">
    <location>
        <begin position="40"/>
        <end position="149"/>
    </location>
</feature>
<feature type="compositionally biased region" description="Low complexity" evidence="1">
    <location>
        <begin position="50"/>
        <end position="62"/>
    </location>
</feature>
<feature type="compositionally biased region" description="Basic and acidic residues" evidence="1">
    <location>
        <begin position="116"/>
        <end position="125"/>
    </location>
</feature>
<gene>
    <name evidence="2" type="ORF">E2562_018039</name>
</gene>
<sequence length="149" mass="15929">MARGTLDNFRFRITRPWHNYEPYDSRMAAHARTRSHLAPDMGARLSGSCATTPTTQTSAPSPRLDALIGVAKKGRWGRGGPTRGVESEETNQYGGAGRKEWPQEAADEGVATPEEDPGHGRRRDGGASPVASSAPRPMMVGARAPASFG</sequence>
<evidence type="ECO:0000313" key="3">
    <source>
        <dbReference type="Proteomes" id="UP000479710"/>
    </source>
</evidence>
<dbReference type="Proteomes" id="UP000479710">
    <property type="component" value="Unassembled WGS sequence"/>
</dbReference>
<evidence type="ECO:0000256" key="1">
    <source>
        <dbReference type="SAM" id="MobiDB-lite"/>
    </source>
</evidence>
<evidence type="ECO:0000313" key="2">
    <source>
        <dbReference type="EMBL" id="KAF0895966.1"/>
    </source>
</evidence>
<protein>
    <submittedName>
        <fullName evidence="2">Uncharacterized protein</fullName>
    </submittedName>
</protein>
<comment type="caution">
    <text evidence="2">The sequence shown here is derived from an EMBL/GenBank/DDBJ whole genome shotgun (WGS) entry which is preliminary data.</text>
</comment>